<evidence type="ECO:0000313" key="2">
    <source>
        <dbReference type="Proteomes" id="UP000002045"/>
    </source>
</evidence>
<organism evidence="1 2">
    <name type="scientific">Xenorhabdus bovienii (strain SS-2004)</name>
    <name type="common">Xenorhabdus nematophila subsp. bovienii</name>
    <dbReference type="NCBI Taxonomy" id="406818"/>
    <lineage>
        <taxon>Bacteria</taxon>
        <taxon>Pseudomonadati</taxon>
        <taxon>Pseudomonadota</taxon>
        <taxon>Gammaproteobacteria</taxon>
        <taxon>Enterobacterales</taxon>
        <taxon>Morganellaceae</taxon>
        <taxon>Xenorhabdus</taxon>
    </lineage>
</organism>
<dbReference type="STRING" id="406818.XBJ1_1806"/>
<dbReference type="Proteomes" id="UP000002045">
    <property type="component" value="Chromosome"/>
</dbReference>
<dbReference type="EMBL" id="FN667741">
    <property type="protein sequence ID" value="CBJ80932.1"/>
    <property type="molecule type" value="Genomic_DNA"/>
</dbReference>
<dbReference type="AlphaFoldDB" id="D3V2G7"/>
<sequence>MPDVGIIKVPQSPVRADGAVISENLSVPDGVITCLKRSA</sequence>
<proteinExistence type="predicted"/>
<name>D3V2G7_XENBS</name>
<gene>
    <name evidence="1" type="ordered locus">XBJ1_1806</name>
</gene>
<reference evidence="1" key="1">
    <citation type="journal article" date="2011" name="PLoS ONE">
        <title>The entomopathogenic bacterial endosymbionts xenorhabdus and photorhabdus: convergent lifestyles from divergent genomes.</title>
        <authorList>
            <person name="Chaston J.M."/>
            <person name="Suen G."/>
            <person name="Tucker S.L."/>
            <person name="Andersen A.W."/>
            <person name="Bhasin A."/>
            <person name="Bode E."/>
            <person name="Bode H.B."/>
            <person name="Brachmann A.O."/>
            <person name="Cowles C.E."/>
            <person name="Cowles K.N."/>
            <person name="Darby C."/>
            <person name="de Leon L."/>
            <person name="Drace K."/>
            <person name="Du Z."/>
            <person name="Givaudan A."/>
            <person name="Herbert Tran E.E."/>
            <person name="Jewell K.A."/>
            <person name="Knack J.J."/>
            <person name="Krasomil-Osterfeld K.C."/>
            <person name="Kukor R."/>
            <person name="Lanois A."/>
            <person name="Latreille P."/>
            <person name="Leimgruber N.K."/>
            <person name="Lipke C.M."/>
            <person name="Liu R."/>
            <person name="Lu X."/>
            <person name="Martens E.C."/>
            <person name="Marri P.R."/>
            <person name="Medigue C."/>
            <person name="Menard M.L."/>
            <person name="Miller N.M."/>
            <person name="Morales-Soto N."/>
            <person name="Norton S."/>
            <person name="Ogier J.C."/>
            <person name="Orchard S.S."/>
            <person name="Park D."/>
            <person name="Park Y."/>
            <person name="Qurollo B.A."/>
            <person name="Sugar D.R."/>
            <person name="Richards G.R."/>
            <person name="Rouy Z."/>
            <person name="Slominski B."/>
            <person name="Slominski K."/>
            <person name="Snyder H."/>
            <person name="Tjaden B.C."/>
            <person name="van der Hoeven R."/>
            <person name="Welch R.D."/>
            <person name="Wheeler C."/>
            <person name="Xiang B."/>
            <person name="Barbazuk B."/>
            <person name="Gaudriault S."/>
            <person name="Goodner B."/>
            <person name="Slater S.C."/>
            <person name="Forst S."/>
            <person name="Goldman B.S."/>
            <person name="Goodrich-Blair H."/>
        </authorList>
    </citation>
    <scope>NUCLEOTIDE SEQUENCE [LARGE SCALE GENOMIC DNA]</scope>
    <source>
        <strain evidence="1">SS-2004</strain>
    </source>
</reference>
<dbReference type="KEGG" id="xbo:XBJ1_1806"/>
<dbReference type="HOGENOM" id="CLU_219844_0_0_6"/>
<protein>
    <submittedName>
        <fullName evidence="1">Uncharacterized protein</fullName>
    </submittedName>
</protein>
<evidence type="ECO:0000313" key="1">
    <source>
        <dbReference type="EMBL" id="CBJ80932.1"/>
    </source>
</evidence>
<accession>D3V2G7</accession>